<dbReference type="SMART" id="SM01300">
    <property type="entry name" value="PEHE"/>
    <property type="match status" value="1"/>
</dbReference>
<evidence type="ECO:0000259" key="2">
    <source>
        <dbReference type="PROSITE" id="PS52052"/>
    </source>
</evidence>
<feature type="region of interest" description="Disordered" evidence="1">
    <location>
        <begin position="170"/>
        <end position="194"/>
    </location>
</feature>
<accession>A0A6P4FER2</accession>
<reference evidence="3" key="1">
    <citation type="submission" date="2025-08" db="UniProtKB">
        <authorList>
            <consortium name="RefSeq"/>
        </authorList>
    </citation>
    <scope>IDENTIFICATION</scope>
</reference>
<dbReference type="GO" id="GO:0003682">
    <property type="term" value="F:chromatin binding"/>
    <property type="evidence" value="ECO:0007669"/>
    <property type="project" value="TreeGrafter"/>
</dbReference>
<dbReference type="InterPro" id="IPR026711">
    <property type="entry name" value="Msl-1"/>
</dbReference>
<organism evidence="3">
    <name type="scientific">Drosophila rhopaloa</name>
    <name type="common">Fruit fly</name>
    <dbReference type="NCBI Taxonomy" id="1041015"/>
    <lineage>
        <taxon>Eukaryota</taxon>
        <taxon>Metazoa</taxon>
        <taxon>Ecdysozoa</taxon>
        <taxon>Arthropoda</taxon>
        <taxon>Hexapoda</taxon>
        <taxon>Insecta</taxon>
        <taxon>Pterygota</taxon>
        <taxon>Neoptera</taxon>
        <taxon>Endopterygota</taxon>
        <taxon>Diptera</taxon>
        <taxon>Brachycera</taxon>
        <taxon>Muscomorpha</taxon>
        <taxon>Ephydroidea</taxon>
        <taxon>Drosophilidae</taxon>
        <taxon>Drosophila</taxon>
        <taxon>Sophophora</taxon>
    </lineage>
</organism>
<proteinExistence type="predicted"/>
<feature type="compositionally biased region" description="Basic residues" evidence="1">
    <location>
        <begin position="1093"/>
        <end position="1102"/>
    </location>
</feature>
<dbReference type="InterPro" id="IPR029332">
    <property type="entry name" value="PEHE_dom"/>
</dbReference>
<sequence length="1102" mass="124592">MDKRFKWPLKQRANYSESPYHHNPSRGYQRHLHGHLNQSQHTHPGKSYARQHHGYSHGGHGGGANSYRKPLAPPPPPPSVHVGGGAMPPPSSGGSVGAGADMVTLIVENNNLKRMIVLHLKLMQEQTDSLAAKDKDLDDQSAKMGMVMAQNQELKLAVAKLEAANEDLRKQLRRKNQRRNDDDDDDDDDHLLPPAAPQLKLIRCHAETQTVLREREQCTQTMDVLPQQAEAKPRILMVEEIPAVPQHAGAVTNPPADKRSESKGRGEFNGKKVSTFILQRMNQDFKHHIQEEKDHGEEQTKQKHEQLQEEDDHLREEIHLRGEDDHLREEDDHLQMQEVQGEEVVGGDIFHDALDAIEMEVVSEELVDLEENVQSVDANGHMEEDDDEDEQDETDEEDDSEEDEDDEEDAQSVTSNMDMHFRPENDLWQNQLNSMELDMTEEKVIAPSAHSTPNHQQNSLPQVEDEEQDPRSEKQLQLEPEEKIEKQLDQELGAVEQMEVDNVVIAADKMGQDKSEIEGNALKTLIFLQEVGLKQKEENQKVAIELLEMPKEPPNRQDKATEDHKAIKKHQDISREQQKHQETPKAELKNTDPAKEQKGLDRQEVVRLEPLEDARKKHMEIAKKQMEDVSEPLPNAVTPKVAAVTNPSARQTSLPKADTADIKGLPAQKIIANHQSTKTQTDPIKKQRLQVKIRQHERFFVKTVGSFAPSEPRKHKINDQEQEAEIKVMKHLMVNDKTITKHAKIDDQDLAHVETVKRKLAEHLKKELLSQSQQSPVALKKTIKERAATNLIYPPPNAPVSSTTITPAPTPSTTPTPGSTPQPTLTSSIELEISAAKSKSKAPEQIATPLTPQSNSSVSSSTSTTRKTLNNCSPHTYSKATARSGISKSRFRTATFPYSTRTWEDQEFHCDNEFFLEEADELLADNPSLEIPKWQDIPVQPSSDKSNIEALSDAAFERRHQKYVKDEIDRKCRDARYMKEQIRLEGLRMRRNQDEVLVALDPLPTSTFYPLPEDIDGVQFVTEVPVQAFGENMVNMEARDDFGVAWVDAVEAPTSIARSKALAEPVATLASKKLTTTAAEARHQEKHSSYVFPKRRKRQKNR</sequence>
<dbReference type="Pfam" id="PF15275">
    <property type="entry name" value="PEHE"/>
    <property type="match status" value="1"/>
</dbReference>
<name>A0A6P4FER2_DRORH</name>
<dbReference type="GO" id="GO:0072487">
    <property type="term" value="C:MSL complex"/>
    <property type="evidence" value="ECO:0007669"/>
    <property type="project" value="InterPro"/>
</dbReference>
<dbReference type="OrthoDB" id="6022555at2759"/>
<dbReference type="PANTHER" id="PTHR21656:SF2">
    <property type="entry name" value="MALE-SPECIFIC LETHAL 1 HOMOLOG"/>
    <property type="match status" value="1"/>
</dbReference>
<feature type="compositionally biased region" description="Basic and acidic residues" evidence="1">
    <location>
        <begin position="256"/>
        <end position="270"/>
    </location>
</feature>
<feature type="compositionally biased region" description="Polar residues" evidence="1">
    <location>
        <begin position="449"/>
        <end position="461"/>
    </location>
</feature>
<feature type="region of interest" description="Disordered" evidence="1">
    <location>
        <begin position="1"/>
        <end position="95"/>
    </location>
</feature>
<feature type="compositionally biased region" description="Pro residues" evidence="1">
    <location>
        <begin position="808"/>
        <end position="820"/>
    </location>
</feature>
<feature type="compositionally biased region" description="Basic and acidic residues" evidence="1">
    <location>
        <begin position="469"/>
        <end position="482"/>
    </location>
</feature>
<feature type="domain" description="PEHE" evidence="2">
    <location>
        <begin position="928"/>
        <end position="1046"/>
    </location>
</feature>
<feature type="region of interest" description="Disordered" evidence="1">
    <location>
        <begin position="790"/>
        <end position="884"/>
    </location>
</feature>
<feature type="compositionally biased region" description="Low complexity" evidence="1">
    <location>
        <begin position="854"/>
        <end position="865"/>
    </location>
</feature>
<gene>
    <name evidence="3" type="primary">LOC108050512</name>
</gene>
<feature type="region of interest" description="Disordered" evidence="1">
    <location>
        <begin position="548"/>
        <end position="612"/>
    </location>
</feature>
<feature type="region of interest" description="Disordered" evidence="1">
    <location>
        <begin position="248"/>
        <end position="270"/>
    </location>
</feature>
<dbReference type="AlphaFoldDB" id="A0A6P4FER2"/>
<dbReference type="RefSeq" id="XP_016987714.1">
    <property type="nucleotide sequence ID" value="XM_017132225.1"/>
</dbReference>
<feature type="region of interest" description="Disordered" evidence="1">
    <location>
        <begin position="292"/>
        <end position="311"/>
    </location>
</feature>
<dbReference type="RefSeq" id="XP_016987714.2">
    <property type="nucleotide sequence ID" value="XM_017132225.2"/>
</dbReference>
<feature type="compositionally biased region" description="Polar residues" evidence="1">
    <location>
        <begin position="866"/>
        <end position="884"/>
    </location>
</feature>
<feature type="compositionally biased region" description="Acidic residues" evidence="1">
    <location>
        <begin position="383"/>
        <end position="410"/>
    </location>
</feature>
<feature type="region of interest" description="Disordered" evidence="1">
    <location>
        <begin position="1077"/>
        <end position="1102"/>
    </location>
</feature>
<dbReference type="OMA" id="HHNPSRG"/>
<dbReference type="Gene3D" id="6.10.250.3170">
    <property type="match status" value="1"/>
</dbReference>
<dbReference type="PANTHER" id="PTHR21656">
    <property type="entry name" value="MALE-SPECIFIC LETHAL-1 PROTEIN"/>
    <property type="match status" value="1"/>
</dbReference>
<evidence type="ECO:0000313" key="3">
    <source>
        <dbReference type="RefSeq" id="XP_016987714.1"/>
    </source>
</evidence>
<feature type="region of interest" description="Disordered" evidence="1">
    <location>
        <begin position="375"/>
        <end position="482"/>
    </location>
</feature>
<protein>
    <submittedName>
        <fullName evidence="3">Protein male-specific lethal-1</fullName>
    </submittedName>
</protein>
<evidence type="ECO:0000256" key="1">
    <source>
        <dbReference type="SAM" id="MobiDB-lite"/>
    </source>
</evidence>
<dbReference type="PROSITE" id="PS52052">
    <property type="entry name" value="PEHE"/>
    <property type="match status" value="1"/>
</dbReference>